<dbReference type="AlphaFoldDB" id="A0A1F4UPK8"/>
<evidence type="ECO:0000259" key="4">
    <source>
        <dbReference type="Pfam" id="PF00437"/>
    </source>
</evidence>
<dbReference type="PANTHER" id="PTHR30258:SF1">
    <property type="entry name" value="PROTEIN TRANSPORT PROTEIN HOFB HOMOLOG"/>
    <property type="match status" value="1"/>
</dbReference>
<accession>A0A1F4UPK8</accession>
<dbReference type="SUPFAM" id="SSF52540">
    <property type="entry name" value="P-loop containing nucleoside triphosphate hydrolases"/>
    <property type="match status" value="1"/>
</dbReference>
<organism evidence="6 7">
    <name type="scientific">candidate division WWE3 bacterium RIFCSPHIGHO2_01_FULL_35_17</name>
    <dbReference type="NCBI Taxonomy" id="1802614"/>
    <lineage>
        <taxon>Bacteria</taxon>
        <taxon>Katanobacteria</taxon>
    </lineage>
</organism>
<evidence type="ECO:0000259" key="5">
    <source>
        <dbReference type="Pfam" id="PF05157"/>
    </source>
</evidence>
<dbReference type="GO" id="GO:0005886">
    <property type="term" value="C:plasma membrane"/>
    <property type="evidence" value="ECO:0007669"/>
    <property type="project" value="TreeGrafter"/>
</dbReference>
<keyword evidence="2" id="KW-0547">Nucleotide-binding</keyword>
<reference evidence="6 7" key="1">
    <citation type="journal article" date="2016" name="Nat. Commun.">
        <title>Thousands of microbial genomes shed light on interconnected biogeochemical processes in an aquifer system.</title>
        <authorList>
            <person name="Anantharaman K."/>
            <person name="Brown C.T."/>
            <person name="Hug L.A."/>
            <person name="Sharon I."/>
            <person name="Castelle C.J."/>
            <person name="Probst A.J."/>
            <person name="Thomas B.C."/>
            <person name="Singh A."/>
            <person name="Wilkins M.J."/>
            <person name="Karaoz U."/>
            <person name="Brodie E.L."/>
            <person name="Williams K.H."/>
            <person name="Hubbard S.S."/>
            <person name="Banfield J.F."/>
        </authorList>
    </citation>
    <scope>NUCLEOTIDE SEQUENCE [LARGE SCALE GENOMIC DNA]</scope>
</reference>
<dbReference type="InterPro" id="IPR037257">
    <property type="entry name" value="T2SS_E_N_sf"/>
</dbReference>
<dbReference type="PANTHER" id="PTHR30258">
    <property type="entry name" value="TYPE II SECRETION SYSTEM PROTEIN GSPE-RELATED"/>
    <property type="match status" value="1"/>
</dbReference>
<dbReference type="Pfam" id="PF05157">
    <property type="entry name" value="MshEN"/>
    <property type="match status" value="1"/>
</dbReference>
<dbReference type="InterPro" id="IPR007831">
    <property type="entry name" value="T2SS_GspE_N"/>
</dbReference>
<proteinExistence type="inferred from homology"/>
<comment type="similarity">
    <text evidence="1">Belongs to the GSP E family.</text>
</comment>
<evidence type="ECO:0000313" key="6">
    <source>
        <dbReference type="EMBL" id="OGC46885.1"/>
    </source>
</evidence>
<dbReference type="Pfam" id="PF00437">
    <property type="entry name" value="T2SSE"/>
    <property type="match status" value="1"/>
</dbReference>
<dbReference type="Gene3D" id="3.30.450.90">
    <property type="match status" value="1"/>
</dbReference>
<dbReference type="Gene3D" id="3.30.300.160">
    <property type="entry name" value="Type II secretion system, protein E, N-terminal domain"/>
    <property type="match status" value="1"/>
</dbReference>
<feature type="domain" description="Bacterial type II secretion system protein E" evidence="4">
    <location>
        <begin position="183"/>
        <end position="597"/>
    </location>
</feature>
<name>A0A1F4UPK8_UNCKA</name>
<keyword evidence="3" id="KW-0067">ATP-binding</keyword>
<dbReference type="EMBL" id="MEUX01000027">
    <property type="protein sequence ID" value="OGC46885.1"/>
    <property type="molecule type" value="Genomic_DNA"/>
</dbReference>
<dbReference type="InterPro" id="IPR001482">
    <property type="entry name" value="T2SS/T4SS_dom"/>
</dbReference>
<dbReference type="GO" id="GO:0005524">
    <property type="term" value="F:ATP binding"/>
    <property type="evidence" value="ECO:0007669"/>
    <property type="project" value="UniProtKB-KW"/>
</dbReference>
<dbReference type="Proteomes" id="UP000176444">
    <property type="component" value="Unassembled WGS sequence"/>
</dbReference>
<dbReference type="Gene3D" id="3.40.50.300">
    <property type="entry name" value="P-loop containing nucleotide triphosphate hydrolases"/>
    <property type="match status" value="1"/>
</dbReference>
<dbReference type="CDD" id="cd01129">
    <property type="entry name" value="PulE-GspE-like"/>
    <property type="match status" value="1"/>
</dbReference>
<gene>
    <name evidence="6" type="ORF">A2713_01570</name>
</gene>
<dbReference type="SUPFAM" id="SSF160246">
    <property type="entry name" value="EspE N-terminal domain-like"/>
    <property type="match status" value="1"/>
</dbReference>
<dbReference type="InterPro" id="IPR027417">
    <property type="entry name" value="P-loop_NTPase"/>
</dbReference>
<evidence type="ECO:0000256" key="1">
    <source>
        <dbReference type="ARBA" id="ARBA00006611"/>
    </source>
</evidence>
<comment type="caution">
    <text evidence="6">The sequence shown here is derived from an EMBL/GenBank/DDBJ whole genome shotgun (WGS) entry which is preliminary data.</text>
</comment>
<dbReference type="GO" id="GO:0016887">
    <property type="term" value="F:ATP hydrolysis activity"/>
    <property type="evidence" value="ECO:0007669"/>
    <property type="project" value="TreeGrafter"/>
</dbReference>
<protein>
    <recommendedName>
        <fullName evidence="8">AAA+ ATPase domain-containing protein</fullName>
    </recommendedName>
</protein>
<evidence type="ECO:0000256" key="2">
    <source>
        <dbReference type="ARBA" id="ARBA00022741"/>
    </source>
</evidence>
<sequence length="603" mass="67098">MSTNTAQTIEDLLLADGLISERQYEEIKNEKLRSDKSIKQIILENQYLDETQFAMEESKLQGIPFVDPLGLSILPETVQSIPEEMARKYTIIPIERDENTIDIAMADPGDLLIIQFLERSLKLKVKPYASTKNSILGAIDREYSKSLGKDVNIAIEQATETSTKKMTESLQNIDQAKQIIKVSPVAQIVSVVLEYAVKSGASDIHIEPFETGTRIRYRIDGILQEKFPLPKEIHNSVVARIKILANMPIDERRKPLDGKFRVIFGESRTDLRVSTLPTIFGEKVVIRLLKDQKAVYTLKGLGIWGNAHSIFNKALRQTTGIILVTGPTGSGKTVTLATALYKVNSVKVNIITLEDPVEINIPGVNQVQINIKADLTFANGLRSILRQDPNIIMVGEIRDSETARLAIQAALTGHLVLATLHTNSASGAIPRLTDMGIESFFLASTINAVLAQRLVRKICESCKEAYDPDEEMRNDIKRVLGEKLIRIGLNHNPFEDAETDDEPITTPKSQELQPKEIDINSIKLYKGKGCEKCNQTGYKGRIGIYEVLEVDNDIQKLAEKNVPTDEIEKSAVEKGMITLVQDGYLKSLWGITTIGEVHTVADE</sequence>
<feature type="domain" description="Type II secretion system protein GspE N-terminal" evidence="5">
    <location>
        <begin position="62"/>
        <end position="146"/>
    </location>
</feature>
<evidence type="ECO:0008006" key="8">
    <source>
        <dbReference type="Google" id="ProtNLM"/>
    </source>
</evidence>
<evidence type="ECO:0000256" key="3">
    <source>
        <dbReference type="ARBA" id="ARBA00022840"/>
    </source>
</evidence>
<evidence type="ECO:0000313" key="7">
    <source>
        <dbReference type="Proteomes" id="UP000176444"/>
    </source>
</evidence>